<evidence type="ECO:0000313" key="3">
    <source>
        <dbReference type="Proteomes" id="UP000197138"/>
    </source>
</evidence>
<proteinExistence type="predicted"/>
<sequence length="126" mass="14357">MLSPRPTWLYTRSLHSSGTALRLFFDRHLDSSSSDRPLTNNLEYNKSLVRTAAVVANGSPPSFSSSRSPNSHIKFDSDSDTDENPGQRPAEFQQQTNNYSHEDYYNPESLNVFFDKFTSINCRSEQ</sequence>
<dbReference type="EMBL" id="MTKT01004810">
    <property type="protein sequence ID" value="OWM70220.1"/>
    <property type="molecule type" value="Genomic_DNA"/>
</dbReference>
<evidence type="ECO:0000256" key="1">
    <source>
        <dbReference type="SAM" id="MobiDB-lite"/>
    </source>
</evidence>
<gene>
    <name evidence="2" type="ORF">CDL15_Pgr026070</name>
</gene>
<evidence type="ECO:0000313" key="2">
    <source>
        <dbReference type="EMBL" id="OWM70220.1"/>
    </source>
</evidence>
<dbReference type="AlphaFoldDB" id="A0A218WD07"/>
<comment type="caution">
    <text evidence="2">The sequence shown here is derived from an EMBL/GenBank/DDBJ whole genome shotgun (WGS) entry which is preliminary data.</text>
</comment>
<reference evidence="3" key="1">
    <citation type="journal article" date="2017" name="Plant J.">
        <title>The pomegranate (Punica granatum L.) genome and the genomics of punicalagin biosynthesis.</title>
        <authorList>
            <person name="Qin G."/>
            <person name="Xu C."/>
            <person name="Ming R."/>
            <person name="Tang H."/>
            <person name="Guyot R."/>
            <person name="Kramer E.M."/>
            <person name="Hu Y."/>
            <person name="Yi X."/>
            <person name="Qi Y."/>
            <person name="Xu X."/>
            <person name="Gao Z."/>
            <person name="Pan H."/>
            <person name="Jian J."/>
            <person name="Tian Y."/>
            <person name="Yue Z."/>
            <person name="Xu Y."/>
        </authorList>
    </citation>
    <scope>NUCLEOTIDE SEQUENCE [LARGE SCALE GENOMIC DNA]</scope>
    <source>
        <strain evidence="3">cv. Dabenzi</strain>
    </source>
</reference>
<protein>
    <submittedName>
        <fullName evidence="2">Uncharacterized protein</fullName>
    </submittedName>
</protein>
<feature type="compositionally biased region" description="Low complexity" evidence="1">
    <location>
        <begin position="59"/>
        <end position="71"/>
    </location>
</feature>
<feature type="region of interest" description="Disordered" evidence="1">
    <location>
        <begin position="56"/>
        <end position="104"/>
    </location>
</feature>
<dbReference type="Proteomes" id="UP000197138">
    <property type="component" value="Unassembled WGS sequence"/>
</dbReference>
<name>A0A218WD07_PUNGR</name>
<accession>A0A218WD07</accession>
<organism evidence="2 3">
    <name type="scientific">Punica granatum</name>
    <name type="common">Pomegranate</name>
    <dbReference type="NCBI Taxonomy" id="22663"/>
    <lineage>
        <taxon>Eukaryota</taxon>
        <taxon>Viridiplantae</taxon>
        <taxon>Streptophyta</taxon>
        <taxon>Embryophyta</taxon>
        <taxon>Tracheophyta</taxon>
        <taxon>Spermatophyta</taxon>
        <taxon>Magnoliopsida</taxon>
        <taxon>eudicotyledons</taxon>
        <taxon>Gunneridae</taxon>
        <taxon>Pentapetalae</taxon>
        <taxon>rosids</taxon>
        <taxon>malvids</taxon>
        <taxon>Myrtales</taxon>
        <taxon>Lythraceae</taxon>
        <taxon>Punica</taxon>
    </lineage>
</organism>